<feature type="compositionally biased region" description="Polar residues" evidence="1">
    <location>
        <begin position="60"/>
        <end position="76"/>
    </location>
</feature>
<dbReference type="EMBL" id="ML987192">
    <property type="protein sequence ID" value="KAF2252415.1"/>
    <property type="molecule type" value="Genomic_DNA"/>
</dbReference>
<protein>
    <submittedName>
        <fullName evidence="2">Uncharacterized protein</fullName>
    </submittedName>
</protein>
<sequence length="76" mass="7720">MHASLLLLNPSQLPHPCSTSVCRPAPPCSVPILASASAQSIPNPPVPRARAAVGDKHDSPQASGARASTRSEACAI</sequence>
<dbReference type="AlphaFoldDB" id="A0A6A6IPG1"/>
<dbReference type="Proteomes" id="UP000800094">
    <property type="component" value="Unassembled WGS sequence"/>
</dbReference>
<evidence type="ECO:0000313" key="3">
    <source>
        <dbReference type="Proteomes" id="UP000800094"/>
    </source>
</evidence>
<keyword evidence="3" id="KW-1185">Reference proteome</keyword>
<organism evidence="2 3">
    <name type="scientific">Trematosphaeria pertusa</name>
    <dbReference type="NCBI Taxonomy" id="390896"/>
    <lineage>
        <taxon>Eukaryota</taxon>
        <taxon>Fungi</taxon>
        <taxon>Dikarya</taxon>
        <taxon>Ascomycota</taxon>
        <taxon>Pezizomycotina</taxon>
        <taxon>Dothideomycetes</taxon>
        <taxon>Pleosporomycetidae</taxon>
        <taxon>Pleosporales</taxon>
        <taxon>Massarineae</taxon>
        <taxon>Trematosphaeriaceae</taxon>
        <taxon>Trematosphaeria</taxon>
    </lineage>
</organism>
<evidence type="ECO:0000256" key="1">
    <source>
        <dbReference type="SAM" id="MobiDB-lite"/>
    </source>
</evidence>
<gene>
    <name evidence="2" type="ORF">BU26DRAFT_517048</name>
</gene>
<name>A0A6A6IPG1_9PLEO</name>
<reference evidence="2" key="1">
    <citation type="journal article" date="2020" name="Stud. Mycol.">
        <title>101 Dothideomycetes genomes: a test case for predicting lifestyles and emergence of pathogens.</title>
        <authorList>
            <person name="Haridas S."/>
            <person name="Albert R."/>
            <person name="Binder M."/>
            <person name="Bloem J."/>
            <person name="Labutti K."/>
            <person name="Salamov A."/>
            <person name="Andreopoulos B."/>
            <person name="Baker S."/>
            <person name="Barry K."/>
            <person name="Bills G."/>
            <person name="Bluhm B."/>
            <person name="Cannon C."/>
            <person name="Castanera R."/>
            <person name="Culley D."/>
            <person name="Daum C."/>
            <person name="Ezra D."/>
            <person name="Gonzalez J."/>
            <person name="Henrissat B."/>
            <person name="Kuo A."/>
            <person name="Liang C."/>
            <person name="Lipzen A."/>
            <person name="Lutzoni F."/>
            <person name="Magnuson J."/>
            <person name="Mondo S."/>
            <person name="Nolan M."/>
            <person name="Ohm R."/>
            <person name="Pangilinan J."/>
            <person name="Park H.-J."/>
            <person name="Ramirez L."/>
            <person name="Alfaro M."/>
            <person name="Sun H."/>
            <person name="Tritt A."/>
            <person name="Yoshinaga Y."/>
            <person name="Zwiers L.-H."/>
            <person name="Turgeon B."/>
            <person name="Goodwin S."/>
            <person name="Spatafora J."/>
            <person name="Crous P."/>
            <person name="Grigoriev I."/>
        </authorList>
    </citation>
    <scope>NUCLEOTIDE SEQUENCE</scope>
    <source>
        <strain evidence="2">CBS 122368</strain>
    </source>
</reference>
<dbReference type="RefSeq" id="XP_033687419.1">
    <property type="nucleotide sequence ID" value="XM_033828474.1"/>
</dbReference>
<accession>A0A6A6IPG1</accession>
<dbReference type="GeneID" id="54581804"/>
<evidence type="ECO:0000313" key="2">
    <source>
        <dbReference type="EMBL" id="KAF2252415.1"/>
    </source>
</evidence>
<feature type="non-terminal residue" evidence="2">
    <location>
        <position position="76"/>
    </location>
</feature>
<feature type="region of interest" description="Disordered" evidence="1">
    <location>
        <begin position="38"/>
        <end position="76"/>
    </location>
</feature>
<proteinExistence type="predicted"/>